<reference evidence="4" key="3">
    <citation type="submission" date="2015-06" db="UniProtKB">
        <authorList>
            <consortium name="EnsemblMetazoa"/>
        </authorList>
    </citation>
    <scope>IDENTIFICATION</scope>
</reference>
<dbReference type="RefSeq" id="XP_009026618.1">
    <property type="nucleotide sequence ID" value="XM_009028370.1"/>
</dbReference>
<dbReference type="EMBL" id="AMQM01006880">
    <property type="status" value="NOT_ANNOTATED_CDS"/>
    <property type="molecule type" value="Genomic_DNA"/>
</dbReference>
<keyword evidence="1" id="KW-0732">Signal</keyword>
<dbReference type="HOGENOM" id="CLU_1391611_0_0_1"/>
<evidence type="ECO:0000313" key="4">
    <source>
        <dbReference type="EnsemblMetazoa" id="HelroP179529"/>
    </source>
</evidence>
<reference evidence="5" key="1">
    <citation type="submission" date="2012-12" db="EMBL/GenBank/DDBJ databases">
        <authorList>
            <person name="Hellsten U."/>
            <person name="Grimwood J."/>
            <person name="Chapman J.A."/>
            <person name="Shapiro H."/>
            <person name="Aerts A."/>
            <person name="Otillar R.P."/>
            <person name="Terry A.Y."/>
            <person name="Boore J.L."/>
            <person name="Simakov O."/>
            <person name="Marletaz F."/>
            <person name="Cho S.-J."/>
            <person name="Edsinger-Gonzales E."/>
            <person name="Havlak P."/>
            <person name="Kuo D.-H."/>
            <person name="Larsson T."/>
            <person name="Lv J."/>
            <person name="Arendt D."/>
            <person name="Savage R."/>
            <person name="Osoegawa K."/>
            <person name="de Jong P."/>
            <person name="Lindberg D.R."/>
            <person name="Seaver E.C."/>
            <person name="Weisblat D.A."/>
            <person name="Putnam N.H."/>
            <person name="Grigoriev I.V."/>
            <person name="Rokhsar D.S."/>
        </authorList>
    </citation>
    <scope>NUCLEOTIDE SEQUENCE</scope>
</reference>
<dbReference type="Pfam" id="PF00024">
    <property type="entry name" value="PAN_1"/>
    <property type="match status" value="1"/>
</dbReference>
<protein>
    <recommendedName>
        <fullName evidence="2">Apple domain-containing protein</fullName>
    </recommendedName>
</protein>
<evidence type="ECO:0000313" key="3">
    <source>
        <dbReference type="EMBL" id="ESN95202.1"/>
    </source>
</evidence>
<gene>
    <name evidence="4" type="primary">20207347</name>
    <name evidence="3" type="ORF">HELRODRAFT_179529</name>
</gene>
<dbReference type="InterPro" id="IPR003609">
    <property type="entry name" value="Pan_app"/>
</dbReference>
<evidence type="ECO:0000313" key="5">
    <source>
        <dbReference type="Proteomes" id="UP000015101"/>
    </source>
</evidence>
<dbReference type="AlphaFoldDB" id="T1FEU8"/>
<accession>T1FEU8</accession>
<sequence length="196" mass="21975">MFTRSIFLLLLSNLLVRSLKNLNDPQILKPSFSPLTSLKYTMVRSSLMSNCYPDASETTQYSVRSVQRCAAHCSVLPTCRRFNYYYQSNVYGTAGDCRLFPSSNCHHVPQINGFLAYVNNAPWDAQQLIIETTTTTASSHLGYNCGSMDPCKIFNNRTTTVIEYFSHSDSDKFIQCDGTTCNVKTCPPDSINCAKP</sequence>
<evidence type="ECO:0000256" key="1">
    <source>
        <dbReference type="SAM" id="SignalP"/>
    </source>
</evidence>
<keyword evidence="5" id="KW-1185">Reference proteome</keyword>
<dbReference type="GeneID" id="20207347"/>
<feature type="domain" description="Apple" evidence="2">
    <location>
        <begin position="57"/>
        <end position="103"/>
    </location>
</feature>
<dbReference type="Proteomes" id="UP000015101">
    <property type="component" value="Unassembled WGS sequence"/>
</dbReference>
<dbReference type="CTD" id="20207347"/>
<evidence type="ECO:0000259" key="2">
    <source>
        <dbReference type="Pfam" id="PF00024"/>
    </source>
</evidence>
<name>T1FEU8_HELRO</name>
<feature type="chain" id="PRO_5010980608" description="Apple domain-containing protein" evidence="1">
    <location>
        <begin position="19"/>
        <end position="196"/>
    </location>
</feature>
<dbReference type="EMBL" id="KB097536">
    <property type="protein sequence ID" value="ESN95202.1"/>
    <property type="molecule type" value="Genomic_DNA"/>
</dbReference>
<dbReference type="KEGG" id="hro:HELRODRAFT_179529"/>
<feature type="signal peptide" evidence="1">
    <location>
        <begin position="1"/>
        <end position="18"/>
    </location>
</feature>
<organism evidence="4 5">
    <name type="scientific">Helobdella robusta</name>
    <name type="common">Californian leech</name>
    <dbReference type="NCBI Taxonomy" id="6412"/>
    <lineage>
        <taxon>Eukaryota</taxon>
        <taxon>Metazoa</taxon>
        <taxon>Spiralia</taxon>
        <taxon>Lophotrochozoa</taxon>
        <taxon>Annelida</taxon>
        <taxon>Clitellata</taxon>
        <taxon>Hirudinea</taxon>
        <taxon>Rhynchobdellida</taxon>
        <taxon>Glossiphoniidae</taxon>
        <taxon>Helobdella</taxon>
    </lineage>
</organism>
<dbReference type="InParanoid" id="T1FEU8"/>
<reference evidence="3 5" key="2">
    <citation type="journal article" date="2013" name="Nature">
        <title>Insights into bilaterian evolution from three spiralian genomes.</title>
        <authorList>
            <person name="Simakov O."/>
            <person name="Marletaz F."/>
            <person name="Cho S.J."/>
            <person name="Edsinger-Gonzales E."/>
            <person name="Havlak P."/>
            <person name="Hellsten U."/>
            <person name="Kuo D.H."/>
            <person name="Larsson T."/>
            <person name="Lv J."/>
            <person name="Arendt D."/>
            <person name="Savage R."/>
            <person name="Osoegawa K."/>
            <person name="de Jong P."/>
            <person name="Grimwood J."/>
            <person name="Chapman J.A."/>
            <person name="Shapiro H."/>
            <person name="Aerts A."/>
            <person name="Otillar R.P."/>
            <person name="Terry A.Y."/>
            <person name="Boore J.L."/>
            <person name="Grigoriev I.V."/>
            <person name="Lindberg D.R."/>
            <person name="Seaver E.C."/>
            <person name="Weisblat D.A."/>
            <person name="Putnam N.H."/>
            <person name="Rokhsar D.S."/>
        </authorList>
    </citation>
    <scope>NUCLEOTIDE SEQUENCE</scope>
</reference>
<dbReference type="SUPFAM" id="SSF57414">
    <property type="entry name" value="Hairpin loop containing domain-like"/>
    <property type="match status" value="1"/>
</dbReference>
<dbReference type="EnsemblMetazoa" id="HelroT179529">
    <property type="protein sequence ID" value="HelroP179529"/>
    <property type="gene ID" value="HelroG179529"/>
</dbReference>
<proteinExistence type="predicted"/>